<dbReference type="eggNOG" id="COG2954">
    <property type="taxonomic scope" value="Bacteria"/>
</dbReference>
<dbReference type="InterPro" id="IPR023577">
    <property type="entry name" value="CYTH_domain"/>
</dbReference>
<evidence type="ECO:0000313" key="3">
    <source>
        <dbReference type="Proteomes" id="UP000000361"/>
    </source>
</evidence>
<feature type="domain" description="CYTH" evidence="1">
    <location>
        <begin position="2"/>
        <end position="80"/>
    </location>
</feature>
<dbReference type="InterPro" id="IPR012042">
    <property type="entry name" value="NeuTTM/CthTTM-like"/>
</dbReference>
<sequence length="80" mass="9399">MPIEIERKFLLANEDWRAAVSRSTRLRDGILAFYDGRKIRIRFYDEKATLTVKGPRKGLARDEFEYEIRNRPIVTAATEP</sequence>
<dbReference type="OrthoDB" id="9805588at2"/>
<dbReference type="KEGG" id="pde:Pden_0070"/>
<evidence type="ECO:0000259" key="1">
    <source>
        <dbReference type="PROSITE" id="PS51707"/>
    </source>
</evidence>
<gene>
    <name evidence="2" type="ordered locus">Pden_0070</name>
</gene>
<accession>A1AY43</accession>
<dbReference type="PANTHER" id="PTHR40114">
    <property type="entry name" value="SLR0698 PROTEIN"/>
    <property type="match status" value="1"/>
</dbReference>
<dbReference type="PROSITE" id="PS51707">
    <property type="entry name" value="CYTH"/>
    <property type="match status" value="1"/>
</dbReference>
<organism evidence="2 3">
    <name type="scientific">Paracoccus denitrificans (strain Pd 1222)</name>
    <dbReference type="NCBI Taxonomy" id="318586"/>
    <lineage>
        <taxon>Bacteria</taxon>
        <taxon>Pseudomonadati</taxon>
        <taxon>Pseudomonadota</taxon>
        <taxon>Alphaproteobacteria</taxon>
        <taxon>Rhodobacterales</taxon>
        <taxon>Paracoccaceae</taxon>
        <taxon>Paracoccus</taxon>
    </lineage>
</organism>
<proteinExistence type="predicted"/>
<keyword evidence="3" id="KW-1185">Reference proteome</keyword>
<dbReference type="Gene3D" id="2.40.320.10">
    <property type="entry name" value="Hypothetical Protein Pfu-838710-001"/>
    <property type="match status" value="1"/>
</dbReference>
<name>A1AY43_PARDP</name>
<reference evidence="3" key="1">
    <citation type="submission" date="2006-12" db="EMBL/GenBank/DDBJ databases">
        <title>Complete sequence of chromosome 1 of Paracoccus denitrificans PD1222.</title>
        <authorList>
            <person name="Copeland A."/>
            <person name="Lucas S."/>
            <person name="Lapidus A."/>
            <person name="Barry K."/>
            <person name="Detter J.C."/>
            <person name="Glavina del Rio T."/>
            <person name="Hammon N."/>
            <person name="Israni S."/>
            <person name="Dalin E."/>
            <person name="Tice H."/>
            <person name="Pitluck S."/>
            <person name="Munk A.C."/>
            <person name="Brettin T."/>
            <person name="Bruce D."/>
            <person name="Han C."/>
            <person name="Tapia R."/>
            <person name="Gilna P."/>
            <person name="Schmutz J."/>
            <person name="Larimer F."/>
            <person name="Land M."/>
            <person name="Hauser L."/>
            <person name="Kyrpides N."/>
            <person name="Lykidis A."/>
            <person name="Spiro S."/>
            <person name="Richardson D.J."/>
            <person name="Moir J.W.B."/>
            <person name="Ferguson S.J."/>
            <person name="van Spanning R.J.M."/>
            <person name="Richardson P."/>
        </authorList>
    </citation>
    <scope>NUCLEOTIDE SEQUENCE [LARGE SCALE GENOMIC DNA]</scope>
    <source>
        <strain evidence="3">Pd 1222</strain>
    </source>
</reference>
<protein>
    <recommendedName>
        <fullName evidence="1">CYTH domain-containing protein</fullName>
    </recommendedName>
</protein>
<dbReference type="AlphaFoldDB" id="A1AY43"/>
<dbReference type="HOGENOM" id="CLU_2586516_0_0_5"/>
<dbReference type="RefSeq" id="WP_011746420.1">
    <property type="nucleotide sequence ID" value="NC_008686.1"/>
</dbReference>
<evidence type="ECO:0000313" key="2">
    <source>
        <dbReference type="EMBL" id="ABL68187.1"/>
    </source>
</evidence>
<dbReference type="InterPro" id="IPR033469">
    <property type="entry name" value="CYTH-like_dom_sf"/>
</dbReference>
<dbReference type="STRING" id="318586.Pden_0070"/>
<dbReference type="Proteomes" id="UP000000361">
    <property type="component" value="Chromosome 1"/>
</dbReference>
<dbReference type="SUPFAM" id="SSF55154">
    <property type="entry name" value="CYTH-like phosphatases"/>
    <property type="match status" value="1"/>
</dbReference>
<dbReference type="EnsemblBacteria" id="ABL68187">
    <property type="protein sequence ID" value="ABL68187"/>
    <property type="gene ID" value="Pden_0070"/>
</dbReference>
<dbReference type="PANTHER" id="PTHR40114:SF1">
    <property type="entry name" value="SLR0698 PROTEIN"/>
    <property type="match status" value="1"/>
</dbReference>
<dbReference type="EMBL" id="CP000489">
    <property type="protein sequence ID" value="ABL68187.1"/>
    <property type="molecule type" value="Genomic_DNA"/>
</dbReference>
<dbReference type="Pfam" id="PF01928">
    <property type="entry name" value="CYTH"/>
    <property type="match status" value="1"/>
</dbReference>
<dbReference type="GeneID" id="93451308"/>